<reference evidence="1 2" key="1">
    <citation type="journal article" date="2019" name="Fungal Biol. Biotechnol.">
        <title>Draft genome sequence of fastidious pathogen Ceratobasidium theobromae, which causes vascular-streak dieback in Theobroma cacao.</title>
        <authorList>
            <person name="Ali S.S."/>
            <person name="Asman A."/>
            <person name="Shao J."/>
            <person name="Firmansyah A.P."/>
            <person name="Susilo A.W."/>
            <person name="Rosmana A."/>
            <person name="McMahon P."/>
            <person name="Junaid M."/>
            <person name="Guest D."/>
            <person name="Kheng T.Y."/>
            <person name="Meinhardt L.W."/>
            <person name="Bailey B.A."/>
        </authorList>
    </citation>
    <scope>NUCLEOTIDE SEQUENCE [LARGE SCALE GENOMIC DNA]</scope>
    <source>
        <strain evidence="1 2">CT2</strain>
    </source>
</reference>
<dbReference type="OrthoDB" id="3207060at2759"/>
<proteinExistence type="predicted"/>
<gene>
    <name evidence="1" type="ORF">CTheo_1776</name>
</gene>
<dbReference type="Proteomes" id="UP000383932">
    <property type="component" value="Unassembled WGS sequence"/>
</dbReference>
<sequence length="211" mass="23846">MHTYKLYLNSPTSNPSITPDSPTWCTNTTHSVNIANTLLAPFSAIGKLEQACAASLLEAIVHKVEAPHSTWLTKSQVKVAYECLTQLLTIAVWIGIDIRDSGFINAKGQDSDIAELFRRIVVVFARNVEDIRLCIETRDSGLAYIQQDLRGLRRAHRNYRIFHKYGVVFETRFTGEWYDQGEEIFDVGLVIWGGEGEKKGGWEKKARGWLS</sequence>
<accession>A0A5N5QUA9</accession>
<protein>
    <submittedName>
        <fullName evidence="1">Uncharacterized protein</fullName>
    </submittedName>
</protein>
<organism evidence="1 2">
    <name type="scientific">Ceratobasidium theobromae</name>
    <dbReference type="NCBI Taxonomy" id="1582974"/>
    <lineage>
        <taxon>Eukaryota</taxon>
        <taxon>Fungi</taxon>
        <taxon>Dikarya</taxon>
        <taxon>Basidiomycota</taxon>
        <taxon>Agaricomycotina</taxon>
        <taxon>Agaricomycetes</taxon>
        <taxon>Cantharellales</taxon>
        <taxon>Ceratobasidiaceae</taxon>
        <taxon>Ceratobasidium</taxon>
    </lineage>
</organism>
<evidence type="ECO:0000313" key="2">
    <source>
        <dbReference type="Proteomes" id="UP000383932"/>
    </source>
</evidence>
<evidence type="ECO:0000313" key="1">
    <source>
        <dbReference type="EMBL" id="KAB5594797.1"/>
    </source>
</evidence>
<name>A0A5N5QUA9_9AGAM</name>
<dbReference type="AlphaFoldDB" id="A0A5N5QUA9"/>
<dbReference type="EMBL" id="SSOP01000016">
    <property type="protein sequence ID" value="KAB5594797.1"/>
    <property type="molecule type" value="Genomic_DNA"/>
</dbReference>
<comment type="caution">
    <text evidence="1">The sequence shown here is derived from an EMBL/GenBank/DDBJ whole genome shotgun (WGS) entry which is preliminary data.</text>
</comment>
<keyword evidence="2" id="KW-1185">Reference proteome</keyword>